<dbReference type="OrthoDB" id="9805821at2"/>
<dbReference type="GO" id="GO:0005975">
    <property type="term" value="P:carbohydrate metabolic process"/>
    <property type="evidence" value="ECO:0007669"/>
    <property type="project" value="InterPro"/>
</dbReference>
<feature type="compositionally biased region" description="Polar residues" evidence="6">
    <location>
        <begin position="362"/>
        <end position="374"/>
    </location>
</feature>
<dbReference type="GO" id="GO:0009254">
    <property type="term" value="P:peptidoglycan turnover"/>
    <property type="evidence" value="ECO:0007669"/>
    <property type="project" value="TreeGrafter"/>
</dbReference>
<dbReference type="AlphaFoldDB" id="A0A1I6FNC2"/>
<dbReference type="InterPro" id="IPR017853">
    <property type="entry name" value="GH"/>
</dbReference>
<evidence type="ECO:0000313" key="9">
    <source>
        <dbReference type="Proteomes" id="UP000199534"/>
    </source>
</evidence>
<sequence>MPTSIQAYEDVVDSLPLTQKIGQLLMPAAFVNDSEDEIQRLESQIRELGIGGICFFHSRASAATNFEGEKEVPVNPDSLGRLKELIARYQKASAIPLLIAIDAEWGLAMRLENGEAYPYALCLGALPPGHELVRRTGFRMGLDCKAAGIHWNLAPVADVNLNPANPVIGYRSFGADHHHVAQHAVSLYRGMQQAEILGCAKHFPGHGDTATDSHLELPVLDKSADSLDAIELLPFRSLISAGIEGVMPGHLTVPSLDPTGLPATLSPTMIRDVLRGKLGFRGVVVSDALNMHAVSKRYAAPGELAAVALNAGNDILCFVEDLEQSVAAIADKVSHGDKNSITAQRLEDSFARVWKLKERVFQSDTTTSSPNSNEPKLKPESPGALRKALAAATLTAVKTRTTERDTTRRAWILAGEDLGPFESELGAGHLGNSMRISWDKQGILSQDSRWPLPDESEVVLVLAPPKLKPAGNFGLPKSFTDFLVTLCEQRNVSLCLLGNPYVLNLPGCAQAAEILLAYSPLAEFQKQAARYYLGKVEAPGNLPVKIPGH</sequence>
<dbReference type="InterPro" id="IPR036962">
    <property type="entry name" value="Glyco_hydro_3_N_sf"/>
</dbReference>
<comment type="catalytic activity">
    <reaction evidence="1">
        <text>Hydrolysis of terminal non-reducing N-acetyl-D-hexosamine residues in N-acetyl-beta-D-hexosaminides.</text>
        <dbReference type="EC" id="3.2.1.52"/>
    </reaction>
</comment>
<dbReference type="EMBL" id="FOYQ01000001">
    <property type="protein sequence ID" value="SFR31388.1"/>
    <property type="molecule type" value="Genomic_DNA"/>
</dbReference>
<evidence type="ECO:0000256" key="6">
    <source>
        <dbReference type="SAM" id="MobiDB-lite"/>
    </source>
</evidence>
<dbReference type="InterPro" id="IPR050226">
    <property type="entry name" value="NagZ_Beta-hexosaminidase"/>
</dbReference>
<dbReference type="Proteomes" id="UP000199534">
    <property type="component" value="Unassembled WGS sequence"/>
</dbReference>
<reference evidence="8 9" key="1">
    <citation type="submission" date="2016-10" db="EMBL/GenBank/DDBJ databases">
        <authorList>
            <person name="de Groot N.N."/>
        </authorList>
    </citation>
    <scope>NUCLEOTIDE SEQUENCE [LARGE SCALE GENOMIC DNA]</scope>
    <source>
        <strain evidence="8 9">DSM 21019</strain>
    </source>
</reference>
<dbReference type="Gene3D" id="3.20.20.300">
    <property type="entry name" value="Glycoside hydrolase, family 3, N-terminal domain"/>
    <property type="match status" value="1"/>
</dbReference>
<evidence type="ECO:0000256" key="1">
    <source>
        <dbReference type="ARBA" id="ARBA00001231"/>
    </source>
</evidence>
<gene>
    <name evidence="8" type="ORF">SAMN04490243_0202</name>
</gene>
<dbReference type="Pfam" id="PF00933">
    <property type="entry name" value="Glyco_hydro_3"/>
    <property type="match status" value="1"/>
</dbReference>
<evidence type="ECO:0000313" key="8">
    <source>
        <dbReference type="EMBL" id="SFR31388.1"/>
    </source>
</evidence>
<comment type="similarity">
    <text evidence="2">Belongs to the glycosyl hydrolase 3 family.</text>
</comment>
<dbReference type="EC" id="3.2.1.52" evidence="3"/>
<dbReference type="InterPro" id="IPR019800">
    <property type="entry name" value="Glyco_hydro_3_AS"/>
</dbReference>
<dbReference type="GO" id="GO:0004563">
    <property type="term" value="F:beta-N-acetylhexosaminidase activity"/>
    <property type="evidence" value="ECO:0007669"/>
    <property type="project" value="UniProtKB-EC"/>
</dbReference>
<dbReference type="InterPro" id="IPR001764">
    <property type="entry name" value="Glyco_hydro_3_N"/>
</dbReference>
<dbReference type="SUPFAM" id="SSF51445">
    <property type="entry name" value="(Trans)glycosidases"/>
    <property type="match status" value="1"/>
</dbReference>
<keyword evidence="5" id="KW-0326">Glycosidase</keyword>
<organism evidence="8 9">
    <name type="scientific">Robiginitalea myxolifaciens</name>
    <dbReference type="NCBI Taxonomy" id="400055"/>
    <lineage>
        <taxon>Bacteria</taxon>
        <taxon>Pseudomonadati</taxon>
        <taxon>Bacteroidota</taxon>
        <taxon>Flavobacteriia</taxon>
        <taxon>Flavobacteriales</taxon>
        <taxon>Flavobacteriaceae</taxon>
        <taxon>Robiginitalea</taxon>
    </lineage>
</organism>
<dbReference type="PANTHER" id="PTHR30480">
    <property type="entry name" value="BETA-HEXOSAMINIDASE-RELATED"/>
    <property type="match status" value="1"/>
</dbReference>
<evidence type="ECO:0000256" key="5">
    <source>
        <dbReference type="ARBA" id="ARBA00023295"/>
    </source>
</evidence>
<feature type="domain" description="Glycoside hydrolase family 3 N-terminal" evidence="7">
    <location>
        <begin position="17"/>
        <end position="355"/>
    </location>
</feature>
<evidence type="ECO:0000256" key="2">
    <source>
        <dbReference type="ARBA" id="ARBA00005336"/>
    </source>
</evidence>
<protein>
    <recommendedName>
        <fullName evidence="3">beta-N-acetylhexosaminidase</fullName>
        <ecNumber evidence="3">3.2.1.52</ecNumber>
    </recommendedName>
</protein>
<evidence type="ECO:0000256" key="3">
    <source>
        <dbReference type="ARBA" id="ARBA00012663"/>
    </source>
</evidence>
<accession>A0A1I6FNC2</accession>
<evidence type="ECO:0000256" key="4">
    <source>
        <dbReference type="ARBA" id="ARBA00022801"/>
    </source>
</evidence>
<name>A0A1I6FNC2_9FLAO</name>
<dbReference type="RefSeq" id="WP_092979969.1">
    <property type="nucleotide sequence ID" value="NZ_FOYQ01000001.1"/>
</dbReference>
<feature type="region of interest" description="Disordered" evidence="6">
    <location>
        <begin position="362"/>
        <end position="384"/>
    </location>
</feature>
<dbReference type="STRING" id="400055.SAMN04490243_0202"/>
<dbReference type="PROSITE" id="PS00775">
    <property type="entry name" value="GLYCOSYL_HYDROL_F3"/>
    <property type="match status" value="1"/>
</dbReference>
<keyword evidence="4" id="KW-0378">Hydrolase</keyword>
<evidence type="ECO:0000259" key="7">
    <source>
        <dbReference type="Pfam" id="PF00933"/>
    </source>
</evidence>
<dbReference type="PANTHER" id="PTHR30480:SF13">
    <property type="entry name" value="BETA-HEXOSAMINIDASE"/>
    <property type="match status" value="1"/>
</dbReference>
<keyword evidence="9" id="KW-1185">Reference proteome</keyword>
<proteinExistence type="inferred from homology"/>